<dbReference type="GO" id="GO:0005886">
    <property type="term" value="C:plasma membrane"/>
    <property type="evidence" value="ECO:0007669"/>
    <property type="project" value="UniProtKB-SubCell"/>
</dbReference>
<evidence type="ECO:0000256" key="4">
    <source>
        <dbReference type="ARBA" id="ARBA00022989"/>
    </source>
</evidence>
<dbReference type="Gene3D" id="1.20.1250.20">
    <property type="entry name" value="MFS general substrate transporter like domains"/>
    <property type="match status" value="1"/>
</dbReference>
<dbReference type="InterPro" id="IPR050189">
    <property type="entry name" value="MFS_Efflux_Transporters"/>
</dbReference>
<evidence type="ECO:0000313" key="10">
    <source>
        <dbReference type="Proteomes" id="UP000035722"/>
    </source>
</evidence>
<keyword evidence="5 7" id="KW-0472">Membrane</keyword>
<dbReference type="AlphaFoldDB" id="A0A024H2N0"/>
<dbReference type="PROSITE" id="PS50850">
    <property type="entry name" value="MFS"/>
    <property type="match status" value="1"/>
</dbReference>
<feature type="region of interest" description="Disordered" evidence="6">
    <location>
        <begin position="1"/>
        <end position="41"/>
    </location>
</feature>
<dbReference type="InterPro" id="IPR011701">
    <property type="entry name" value="MFS"/>
</dbReference>
<feature type="transmembrane region" description="Helical" evidence="7">
    <location>
        <begin position="252"/>
        <end position="275"/>
    </location>
</feature>
<evidence type="ECO:0000256" key="3">
    <source>
        <dbReference type="ARBA" id="ARBA00022692"/>
    </source>
</evidence>
<dbReference type="PANTHER" id="PTHR43124">
    <property type="entry name" value="PURINE EFFLUX PUMP PBUE"/>
    <property type="match status" value="1"/>
</dbReference>
<sequence length="438" mass="44966">MRGRFQGRVKSSPRPEHEDRENIDSSKGRRMSASVPDSHPAVPWPPSTPIIAVLTFTAVVIVGQMYSVLAILPAIAESLRIGPSEATGTATVFGVAYAAGFLIAGPLASKHGSRRVMVAGLGAAALATAVAGVPTNLPWELVARAAQGGTAATFAPAAFTYVAEHLVPRRRPLALTCLTSAFLASAVLLQLFAQLIEQVFTWRMVFVFSAIALAACAVAVVALVPDRPSTQPSPDTHPFRAIPRVLARGRMLALYGSAATLLGGYAGVFTTISLVGPSDIIADPQTLQTLRLGTLPALIMVPLLGKVLHRWGAGVRGSGSLALAAVFAGAASALDGSTIALGFSVFLFIAAIAAAAPAIIEAVVAIARPGESGGATALYGFFMFLGGSAGPQIASLLAPSGFVWGMSAAAMALLTGAALMSFACQSRPQIPRDEGAYV</sequence>
<organism evidence="9 10">
    <name type="scientific">Pseudarthrobacter siccitolerans</name>
    <dbReference type="NCBI Taxonomy" id="861266"/>
    <lineage>
        <taxon>Bacteria</taxon>
        <taxon>Bacillati</taxon>
        <taxon>Actinomycetota</taxon>
        <taxon>Actinomycetes</taxon>
        <taxon>Micrococcales</taxon>
        <taxon>Micrococcaceae</taxon>
        <taxon>Pseudarthrobacter</taxon>
    </lineage>
</organism>
<proteinExistence type="predicted"/>
<feature type="transmembrane region" description="Helical" evidence="7">
    <location>
        <begin position="317"/>
        <end position="334"/>
    </location>
</feature>
<dbReference type="PANTHER" id="PTHR43124:SF3">
    <property type="entry name" value="CHLORAMPHENICOL EFFLUX PUMP RV0191"/>
    <property type="match status" value="1"/>
</dbReference>
<feature type="transmembrane region" description="Helical" evidence="7">
    <location>
        <begin position="88"/>
        <end position="109"/>
    </location>
</feature>
<evidence type="ECO:0000256" key="6">
    <source>
        <dbReference type="SAM" id="MobiDB-lite"/>
    </source>
</evidence>
<gene>
    <name evidence="9" type="ORF">ARTSIC4J27_2107</name>
</gene>
<feature type="transmembrane region" description="Helical" evidence="7">
    <location>
        <begin position="141"/>
        <end position="161"/>
    </location>
</feature>
<feature type="transmembrane region" description="Helical" evidence="7">
    <location>
        <begin position="202"/>
        <end position="224"/>
    </location>
</feature>
<feature type="transmembrane region" description="Helical" evidence="7">
    <location>
        <begin position="378"/>
        <end position="398"/>
    </location>
</feature>
<feature type="domain" description="Major facilitator superfamily (MFS) profile" evidence="8">
    <location>
        <begin position="50"/>
        <end position="427"/>
    </location>
</feature>
<evidence type="ECO:0000256" key="2">
    <source>
        <dbReference type="ARBA" id="ARBA00022475"/>
    </source>
</evidence>
<evidence type="ECO:0000259" key="8">
    <source>
        <dbReference type="PROSITE" id="PS50850"/>
    </source>
</evidence>
<dbReference type="EMBL" id="CAQI01000042">
    <property type="protein sequence ID" value="CCQ46147.1"/>
    <property type="molecule type" value="Genomic_DNA"/>
</dbReference>
<keyword evidence="4 7" id="KW-1133">Transmembrane helix</keyword>
<evidence type="ECO:0000313" key="9">
    <source>
        <dbReference type="EMBL" id="CCQ46147.1"/>
    </source>
</evidence>
<dbReference type="GO" id="GO:0022857">
    <property type="term" value="F:transmembrane transporter activity"/>
    <property type="evidence" value="ECO:0007669"/>
    <property type="project" value="InterPro"/>
</dbReference>
<feature type="transmembrane region" description="Helical" evidence="7">
    <location>
        <begin position="340"/>
        <end position="366"/>
    </location>
</feature>
<dbReference type="InterPro" id="IPR020846">
    <property type="entry name" value="MFS_dom"/>
</dbReference>
<keyword evidence="2" id="KW-1003">Cell membrane</keyword>
<evidence type="ECO:0000256" key="5">
    <source>
        <dbReference type="ARBA" id="ARBA00023136"/>
    </source>
</evidence>
<dbReference type="InterPro" id="IPR036259">
    <property type="entry name" value="MFS_trans_sf"/>
</dbReference>
<feature type="compositionally biased region" description="Basic and acidic residues" evidence="6">
    <location>
        <begin position="13"/>
        <end position="27"/>
    </location>
</feature>
<name>A0A024H2N0_9MICC</name>
<dbReference type="Proteomes" id="UP000035722">
    <property type="component" value="Unassembled WGS sequence"/>
</dbReference>
<comment type="subcellular location">
    <subcellularLocation>
        <location evidence="1">Cell membrane</location>
        <topology evidence="1">Multi-pass membrane protein</topology>
    </subcellularLocation>
</comment>
<accession>A0A024H2N0</accession>
<feature type="transmembrane region" description="Helical" evidence="7">
    <location>
        <begin position="173"/>
        <end position="196"/>
    </location>
</feature>
<reference evidence="10" key="1">
    <citation type="journal article" date="2014" name="Genome Announc.">
        <title>Genome Sequence of Arthrobacter siccitolerans 4J27, a Xeroprotectant-Producing Desiccation-Tolerant Microorganism.</title>
        <authorList>
            <person name="Manzanera M."/>
            <person name="Santa-Cruz-Calvo L."/>
            <person name="Vilchez J.I."/>
            <person name="Garcia-Fontana C."/>
            <person name="Silva-Castro G.A."/>
            <person name="Calvo C."/>
            <person name="Gonzalez-Lopez J."/>
        </authorList>
    </citation>
    <scope>NUCLEOTIDE SEQUENCE [LARGE SCALE GENOMIC DNA]</scope>
    <source>
        <strain evidence="10">4J27</strain>
    </source>
</reference>
<dbReference type="SUPFAM" id="SSF103473">
    <property type="entry name" value="MFS general substrate transporter"/>
    <property type="match status" value="1"/>
</dbReference>
<evidence type="ECO:0000256" key="1">
    <source>
        <dbReference type="ARBA" id="ARBA00004651"/>
    </source>
</evidence>
<feature type="transmembrane region" description="Helical" evidence="7">
    <location>
        <begin position="116"/>
        <end position="135"/>
    </location>
</feature>
<feature type="transmembrane region" description="Helical" evidence="7">
    <location>
        <begin position="404"/>
        <end position="424"/>
    </location>
</feature>
<evidence type="ECO:0000256" key="7">
    <source>
        <dbReference type="SAM" id="Phobius"/>
    </source>
</evidence>
<keyword evidence="10" id="KW-1185">Reference proteome</keyword>
<comment type="caution">
    <text evidence="9">The sequence shown here is derived from an EMBL/GenBank/DDBJ whole genome shotgun (WGS) entry which is preliminary data.</text>
</comment>
<protein>
    <submittedName>
        <fullName evidence="9">Tat (Twin-arginine translocation) pathway signal sequence domain protein</fullName>
    </submittedName>
</protein>
<feature type="transmembrane region" description="Helical" evidence="7">
    <location>
        <begin position="50"/>
        <end position="76"/>
    </location>
</feature>
<feature type="transmembrane region" description="Helical" evidence="7">
    <location>
        <begin position="287"/>
        <end position="305"/>
    </location>
</feature>
<dbReference type="Pfam" id="PF07690">
    <property type="entry name" value="MFS_1"/>
    <property type="match status" value="1"/>
</dbReference>
<keyword evidence="3 7" id="KW-0812">Transmembrane</keyword>